<keyword evidence="7" id="KW-1185">Reference proteome</keyword>
<dbReference type="PANTHER" id="PTHR43649">
    <property type="entry name" value="ARABINOSE-BINDING PROTEIN-RELATED"/>
    <property type="match status" value="1"/>
</dbReference>
<keyword evidence="5" id="KW-0449">Lipoprotein</keyword>
<evidence type="ECO:0000256" key="1">
    <source>
        <dbReference type="ARBA" id="ARBA00022475"/>
    </source>
</evidence>
<keyword evidence="2" id="KW-0732">Signal</keyword>
<comment type="caution">
    <text evidence="6">The sequence shown here is derived from an EMBL/GenBank/DDBJ whole genome shotgun (WGS) entry which is preliminary data.</text>
</comment>
<dbReference type="Gene3D" id="3.40.190.10">
    <property type="entry name" value="Periplasmic binding protein-like II"/>
    <property type="match status" value="2"/>
</dbReference>
<gene>
    <name evidence="6" type="ORF">GCM10008905_10380</name>
</gene>
<dbReference type="Proteomes" id="UP001500339">
    <property type="component" value="Unassembled WGS sequence"/>
</dbReference>
<proteinExistence type="predicted"/>
<sequence length="487" mass="54403">MKKTLISVITSVALVTSLIGCKKDTKPVDVKPGGPVTLRLVMKDEGNSNPVAVNYFKALEKGLKEDEGLDVKIELVDMPEGNYAEKLNLMILGGTIPDIIYFQGGDQQISQQGLLEDLKPYIEKSKNLKSSMFAHNTERINNYPYLLWVKPLSQKAPVIRQDWFDKMKTSKALAENPTIENYYNFLKELKDNPPGGAGKPAYGITVAGSILEIDNIFDMAFGNTSTWLKDGSGKYVYSKITSNEKEKLEFYSKLYKEGILDPQFATKKWDTKEKAFFSGEAGVISGTAGKVIDIYEGKMKKADEGSKGLVVLPPAKGKGQGLGATDVTKETRGVAIYSKSQNKETAFKVLDYLASPKGQMLDRLGFENEHYKVVDGKIELTDKSQEWYARFWEPSEFKPSTPLKSSLLGAPGEKSLKMTEEYYAKDINILIPEQFTAKWDAMQNLYKEYSADIITGKKPISSFDDFVKEWNKAGGEEITKYANENIK</sequence>
<name>A0ABP3TYH0_9CLOT</name>
<dbReference type="InterPro" id="IPR050490">
    <property type="entry name" value="Bact_solute-bd_prot1"/>
</dbReference>
<dbReference type="PANTHER" id="PTHR43649:SF33">
    <property type="entry name" value="POLYGALACTURONAN_RHAMNOGALACTURONAN-BINDING PROTEIN YTCQ"/>
    <property type="match status" value="1"/>
</dbReference>
<evidence type="ECO:0000313" key="7">
    <source>
        <dbReference type="Proteomes" id="UP001500339"/>
    </source>
</evidence>
<dbReference type="EMBL" id="BAAACF010000001">
    <property type="protein sequence ID" value="GAA0720804.1"/>
    <property type="molecule type" value="Genomic_DNA"/>
</dbReference>
<keyword evidence="1" id="KW-1003">Cell membrane</keyword>
<organism evidence="6 7">
    <name type="scientific">Clostridium malenominatum</name>
    <dbReference type="NCBI Taxonomy" id="1539"/>
    <lineage>
        <taxon>Bacteria</taxon>
        <taxon>Bacillati</taxon>
        <taxon>Bacillota</taxon>
        <taxon>Clostridia</taxon>
        <taxon>Eubacteriales</taxon>
        <taxon>Clostridiaceae</taxon>
        <taxon>Clostridium</taxon>
    </lineage>
</organism>
<protein>
    <submittedName>
        <fullName evidence="6">Extracellular solute-binding protein</fullName>
    </submittedName>
</protein>
<dbReference type="PROSITE" id="PS51257">
    <property type="entry name" value="PROKAR_LIPOPROTEIN"/>
    <property type="match status" value="1"/>
</dbReference>
<accession>A0ABP3TYH0</accession>
<evidence type="ECO:0000313" key="6">
    <source>
        <dbReference type="EMBL" id="GAA0720804.1"/>
    </source>
</evidence>
<evidence type="ECO:0000256" key="3">
    <source>
        <dbReference type="ARBA" id="ARBA00023136"/>
    </source>
</evidence>
<dbReference type="RefSeq" id="WP_343767406.1">
    <property type="nucleotide sequence ID" value="NZ_BAAACF010000001.1"/>
</dbReference>
<dbReference type="InterPro" id="IPR006059">
    <property type="entry name" value="SBP"/>
</dbReference>
<dbReference type="SUPFAM" id="SSF53850">
    <property type="entry name" value="Periplasmic binding protein-like II"/>
    <property type="match status" value="1"/>
</dbReference>
<evidence type="ECO:0000256" key="2">
    <source>
        <dbReference type="ARBA" id="ARBA00022729"/>
    </source>
</evidence>
<dbReference type="Pfam" id="PF01547">
    <property type="entry name" value="SBP_bac_1"/>
    <property type="match status" value="1"/>
</dbReference>
<reference evidence="7" key="1">
    <citation type="journal article" date="2019" name="Int. J. Syst. Evol. Microbiol.">
        <title>The Global Catalogue of Microorganisms (GCM) 10K type strain sequencing project: providing services to taxonomists for standard genome sequencing and annotation.</title>
        <authorList>
            <consortium name="The Broad Institute Genomics Platform"/>
            <consortium name="The Broad Institute Genome Sequencing Center for Infectious Disease"/>
            <person name="Wu L."/>
            <person name="Ma J."/>
        </authorList>
    </citation>
    <scope>NUCLEOTIDE SEQUENCE [LARGE SCALE GENOMIC DNA]</scope>
    <source>
        <strain evidence="7">JCM 1405</strain>
    </source>
</reference>
<keyword evidence="4" id="KW-0564">Palmitate</keyword>
<evidence type="ECO:0000256" key="4">
    <source>
        <dbReference type="ARBA" id="ARBA00023139"/>
    </source>
</evidence>
<keyword evidence="3" id="KW-0472">Membrane</keyword>
<evidence type="ECO:0000256" key="5">
    <source>
        <dbReference type="ARBA" id="ARBA00023288"/>
    </source>
</evidence>